<feature type="region of interest" description="Disordered" evidence="1">
    <location>
        <begin position="580"/>
        <end position="642"/>
    </location>
</feature>
<feature type="compositionally biased region" description="Basic and acidic residues" evidence="1">
    <location>
        <begin position="580"/>
        <end position="590"/>
    </location>
</feature>
<dbReference type="AlphaFoldDB" id="B4H3R3"/>
<gene>
    <name evidence="2" type="primary">Dper\GL15225</name>
    <name evidence="2" type="ORF">Dper_GL15225</name>
</gene>
<feature type="compositionally biased region" description="Polar residues" evidence="1">
    <location>
        <begin position="734"/>
        <end position="745"/>
    </location>
</feature>
<name>B4H3R3_DROPE</name>
<feature type="compositionally biased region" description="Low complexity" evidence="1">
    <location>
        <begin position="107"/>
        <end position="122"/>
    </location>
</feature>
<dbReference type="OrthoDB" id="7989813at2759"/>
<dbReference type="Proteomes" id="UP000008744">
    <property type="component" value="Unassembled WGS sequence"/>
</dbReference>
<evidence type="ECO:0000313" key="3">
    <source>
        <dbReference type="Proteomes" id="UP000008744"/>
    </source>
</evidence>
<feature type="region of interest" description="Disordered" evidence="1">
    <location>
        <begin position="100"/>
        <end position="125"/>
    </location>
</feature>
<feature type="region of interest" description="Disordered" evidence="1">
    <location>
        <begin position="1"/>
        <end position="34"/>
    </location>
</feature>
<feature type="compositionally biased region" description="Polar residues" evidence="1">
    <location>
        <begin position="925"/>
        <end position="936"/>
    </location>
</feature>
<feature type="region of interest" description="Disordered" evidence="1">
    <location>
        <begin position="47"/>
        <end position="66"/>
    </location>
</feature>
<dbReference type="STRING" id="7234.B4H3R3"/>
<organism evidence="3">
    <name type="scientific">Drosophila persimilis</name>
    <name type="common">Fruit fly</name>
    <dbReference type="NCBI Taxonomy" id="7234"/>
    <lineage>
        <taxon>Eukaryota</taxon>
        <taxon>Metazoa</taxon>
        <taxon>Ecdysozoa</taxon>
        <taxon>Arthropoda</taxon>
        <taxon>Hexapoda</taxon>
        <taxon>Insecta</taxon>
        <taxon>Pterygota</taxon>
        <taxon>Neoptera</taxon>
        <taxon>Endopterygota</taxon>
        <taxon>Diptera</taxon>
        <taxon>Brachycera</taxon>
        <taxon>Muscomorpha</taxon>
        <taxon>Ephydroidea</taxon>
        <taxon>Drosophilidae</taxon>
        <taxon>Drosophila</taxon>
        <taxon>Sophophora</taxon>
    </lineage>
</organism>
<accession>B4H3R3</accession>
<feature type="compositionally biased region" description="Low complexity" evidence="1">
    <location>
        <begin position="911"/>
        <end position="920"/>
    </location>
</feature>
<protein>
    <submittedName>
        <fullName evidence="2">GL15225</fullName>
    </submittedName>
</protein>
<feature type="region of interest" description="Disordered" evidence="1">
    <location>
        <begin position="655"/>
        <end position="689"/>
    </location>
</feature>
<dbReference type="HOGENOM" id="CLU_336255_0_0_1"/>
<feature type="region of interest" description="Disordered" evidence="1">
    <location>
        <begin position="234"/>
        <end position="285"/>
    </location>
</feature>
<feature type="compositionally biased region" description="Polar residues" evidence="1">
    <location>
        <begin position="944"/>
        <end position="953"/>
    </location>
</feature>
<feature type="compositionally biased region" description="Polar residues" evidence="1">
    <location>
        <begin position="147"/>
        <end position="160"/>
    </location>
</feature>
<sequence>MNQRTSDSNAAIDEEVSQQDKRTARGMGGEMSTQAYLEELKWPVENLSMQQQQKPSIQDQTQAQKRMCAQRSGCGMHHSYHPGDYLAKQLHQCQKYQKNFDQNPGKQQQPSQDPQQQQPKQQYLEQTCQTPPIPKQCLQTSYPRLPQEQAQRNDSPTMKASSMSSSSKGMNVLFRRPSQRNISFLTENPEPSNTAVGQPSSCLSNTDEANFAENIDESDKKTSNMYMEFVAQHYSHQQQHSNKQYQPDLNQNSPQRKKSQKRAPISQNTDVLSPRPQQYGPQKPKMLCKNTDVIDFDKDLKGLDKNSSYKYMEYAPKLCQSPPHQTNQNIFHKHNQEHYQMMSPSRQKIGKQQAKHIQLSPPHQYSCLLEPEKWGREIGGELLAKNSDILTSTSLSDISEKNCEDSTVKQKRYNKCGRCSDENGTNSTSTGTTVITVKCRDELRSMVRNEMEIHSVFGELSDTVVSQLKDYLCALSTTDNVPPPKSQYKDSQCTNAPKNSAIDNVLDTKKQESYQTQNIASFGKGIPKAQEVRIPQNPGLARENAGEFQSMSTPYKSMEYVPNQGLLQYPTQRTYQDLTKEQTQKSERSASYHKNQKQPSYRTFKLEAKQNSQQKQSPNQQISDSSPFACFSDVPEDDSEESIFEMDKKTLNKLMEGSPKDKLKHRVSGDEHDGFSMASSNSVSTSISAKSGDELRAMIWDEIDGDQKSMRSQFSRTTNATSSKPRHKDVEENLSISSDLSQPSDDGNHDRKETMSKHPNIASLPNLAIDVNAPTTDSFKGSKRDELPQIECSMSIDDLVNCKVITPMIMKIHNKYMTSMQDAMQLMKYLETVPRLVGQIYKDNIKTLEWLTEKTPSQEKTQKPYHISVLVQRFSDQAAFLPQQPHQQQYDQNHSQQSKTYRKNYQNSGKQQQHQNPPQEQRQHSQQPYYDQTEQNPAKMMHCKQQTKYQNAPTKDYPPQKPSEEQ</sequence>
<feature type="region of interest" description="Disordered" evidence="1">
    <location>
        <begin position="707"/>
        <end position="784"/>
    </location>
</feature>
<evidence type="ECO:0000256" key="1">
    <source>
        <dbReference type="SAM" id="MobiDB-lite"/>
    </source>
</evidence>
<feature type="compositionally biased region" description="Polar residues" evidence="1">
    <location>
        <begin position="265"/>
        <end position="280"/>
    </location>
</feature>
<feature type="compositionally biased region" description="Low complexity" evidence="1">
    <location>
        <begin position="609"/>
        <end position="621"/>
    </location>
</feature>
<dbReference type="EMBL" id="CH479207">
    <property type="protein sequence ID" value="EDW31014.1"/>
    <property type="molecule type" value="Genomic_DNA"/>
</dbReference>
<feature type="compositionally biased region" description="Low complexity" evidence="1">
    <location>
        <begin position="676"/>
        <end position="689"/>
    </location>
</feature>
<feature type="compositionally biased region" description="Polar residues" evidence="1">
    <location>
        <begin position="47"/>
        <end position="64"/>
    </location>
</feature>
<evidence type="ECO:0000313" key="2">
    <source>
        <dbReference type="EMBL" id="EDW31014.1"/>
    </source>
</evidence>
<feature type="compositionally biased region" description="Basic and acidic residues" evidence="1">
    <location>
        <begin position="746"/>
        <end position="756"/>
    </location>
</feature>
<feature type="compositionally biased region" description="Polar residues" evidence="1">
    <location>
        <begin position="710"/>
        <end position="723"/>
    </location>
</feature>
<reference evidence="2 3" key="1">
    <citation type="journal article" date="2007" name="Nature">
        <title>Evolution of genes and genomes on the Drosophila phylogeny.</title>
        <authorList>
            <consortium name="Drosophila 12 Genomes Consortium"/>
            <person name="Clark A.G."/>
            <person name="Eisen M.B."/>
            <person name="Smith D.R."/>
            <person name="Bergman C.M."/>
            <person name="Oliver B."/>
            <person name="Markow T.A."/>
            <person name="Kaufman T.C."/>
            <person name="Kellis M."/>
            <person name="Gelbart W."/>
            <person name="Iyer V.N."/>
            <person name="Pollard D.A."/>
            <person name="Sackton T.B."/>
            <person name="Larracuente A.M."/>
            <person name="Singh N.D."/>
            <person name="Abad J.P."/>
            <person name="Abt D.N."/>
            <person name="Adryan B."/>
            <person name="Aguade M."/>
            <person name="Akashi H."/>
            <person name="Anderson W.W."/>
            <person name="Aquadro C.F."/>
            <person name="Ardell D.H."/>
            <person name="Arguello R."/>
            <person name="Artieri C.G."/>
            <person name="Barbash D.A."/>
            <person name="Barker D."/>
            <person name="Barsanti P."/>
            <person name="Batterham P."/>
            <person name="Batzoglou S."/>
            <person name="Begun D."/>
            <person name="Bhutkar A."/>
            <person name="Blanco E."/>
            <person name="Bosak S.A."/>
            <person name="Bradley R.K."/>
            <person name="Brand A.D."/>
            <person name="Brent M.R."/>
            <person name="Brooks A.N."/>
            <person name="Brown R.H."/>
            <person name="Butlin R.K."/>
            <person name="Caggese C."/>
            <person name="Calvi B.R."/>
            <person name="Bernardo de Carvalho A."/>
            <person name="Caspi A."/>
            <person name="Castrezana S."/>
            <person name="Celniker S.E."/>
            <person name="Chang J.L."/>
            <person name="Chapple C."/>
            <person name="Chatterji S."/>
            <person name="Chinwalla A."/>
            <person name="Civetta A."/>
            <person name="Clifton S.W."/>
            <person name="Comeron J.M."/>
            <person name="Costello J.C."/>
            <person name="Coyne J.A."/>
            <person name="Daub J."/>
            <person name="David R.G."/>
            <person name="Delcher A.L."/>
            <person name="Delehaunty K."/>
            <person name="Do C.B."/>
            <person name="Ebling H."/>
            <person name="Edwards K."/>
            <person name="Eickbush T."/>
            <person name="Evans J.D."/>
            <person name="Filipski A."/>
            <person name="Findeiss S."/>
            <person name="Freyhult E."/>
            <person name="Fulton L."/>
            <person name="Fulton R."/>
            <person name="Garcia A.C."/>
            <person name="Gardiner A."/>
            <person name="Garfield D.A."/>
            <person name="Garvin B.E."/>
            <person name="Gibson G."/>
            <person name="Gilbert D."/>
            <person name="Gnerre S."/>
            <person name="Godfrey J."/>
            <person name="Good R."/>
            <person name="Gotea V."/>
            <person name="Gravely B."/>
            <person name="Greenberg A.J."/>
            <person name="Griffiths-Jones S."/>
            <person name="Gross S."/>
            <person name="Guigo R."/>
            <person name="Gustafson E.A."/>
            <person name="Haerty W."/>
            <person name="Hahn M.W."/>
            <person name="Halligan D.L."/>
            <person name="Halpern A.L."/>
            <person name="Halter G.M."/>
            <person name="Han M.V."/>
            <person name="Heger A."/>
            <person name="Hillier L."/>
            <person name="Hinrichs A.S."/>
            <person name="Holmes I."/>
            <person name="Hoskins R.A."/>
            <person name="Hubisz M.J."/>
            <person name="Hultmark D."/>
            <person name="Huntley M.A."/>
            <person name="Jaffe D.B."/>
            <person name="Jagadeeshan S."/>
            <person name="Jeck W.R."/>
            <person name="Johnson J."/>
            <person name="Jones C.D."/>
            <person name="Jordan W.C."/>
            <person name="Karpen G.H."/>
            <person name="Kataoka E."/>
            <person name="Keightley P.D."/>
            <person name="Kheradpour P."/>
            <person name="Kirkness E.F."/>
            <person name="Koerich L.B."/>
            <person name="Kristiansen K."/>
            <person name="Kudrna D."/>
            <person name="Kulathinal R.J."/>
            <person name="Kumar S."/>
            <person name="Kwok R."/>
            <person name="Lander E."/>
            <person name="Langley C.H."/>
            <person name="Lapoint R."/>
            <person name="Lazzaro B.P."/>
            <person name="Lee S.J."/>
            <person name="Levesque L."/>
            <person name="Li R."/>
            <person name="Lin C.F."/>
            <person name="Lin M.F."/>
            <person name="Lindblad-Toh K."/>
            <person name="Llopart A."/>
            <person name="Long M."/>
            <person name="Low L."/>
            <person name="Lozovsky E."/>
            <person name="Lu J."/>
            <person name="Luo M."/>
            <person name="Machado C.A."/>
            <person name="Makalowski W."/>
            <person name="Marzo M."/>
            <person name="Matsuda M."/>
            <person name="Matzkin L."/>
            <person name="McAllister B."/>
            <person name="McBride C.S."/>
            <person name="McKernan B."/>
            <person name="McKernan K."/>
            <person name="Mendez-Lago M."/>
            <person name="Minx P."/>
            <person name="Mollenhauer M.U."/>
            <person name="Montooth K."/>
            <person name="Mount S.M."/>
            <person name="Mu X."/>
            <person name="Myers E."/>
            <person name="Negre B."/>
            <person name="Newfeld S."/>
            <person name="Nielsen R."/>
            <person name="Noor M.A."/>
            <person name="O'Grady P."/>
            <person name="Pachter L."/>
            <person name="Papaceit M."/>
            <person name="Parisi M.J."/>
            <person name="Parisi M."/>
            <person name="Parts L."/>
            <person name="Pedersen J.S."/>
            <person name="Pesole G."/>
            <person name="Phillippy A.M."/>
            <person name="Ponting C.P."/>
            <person name="Pop M."/>
            <person name="Porcelli D."/>
            <person name="Powell J.R."/>
            <person name="Prohaska S."/>
            <person name="Pruitt K."/>
            <person name="Puig M."/>
            <person name="Quesneville H."/>
            <person name="Ram K.R."/>
            <person name="Rand D."/>
            <person name="Rasmussen M.D."/>
            <person name="Reed L.K."/>
            <person name="Reenan R."/>
            <person name="Reily A."/>
            <person name="Remington K.A."/>
            <person name="Rieger T.T."/>
            <person name="Ritchie M.G."/>
            <person name="Robin C."/>
            <person name="Rogers Y.H."/>
            <person name="Rohde C."/>
            <person name="Rozas J."/>
            <person name="Rubenfield M.J."/>
            <person name="Ruiz A."/>
            <person name="Russo S."/>
            <person name="Salzberg S.L."/>
            <person name="Sanchez-Gracia A."/>
            <person name="Saranga D.J."/>
            <person name="Sato H."/>
            <person name="Schaeffer S.W."/>
            <person name="Schatz M.C."/>
            <person name="Schlenke T."/>
            <person name="Schwartz R."/>
            <person name="Segarra C."/>
            <person name="Singh R.S."/>
            <person name="Sirot L."/>
            <person name="Sirota M."/>
            <person name="Sisneros N.B."/>
            <person name="Smith C.D."/>
            <person name="Smith T.F."/>
            <person name="Spieth J."/>
            <person name="Stage D.E."/>
            <person name="Stark A."/>
            <person name="Stephan W."/>
            <person name="Strausberg R.L."/>
            <person name="Strempel S."/>
            <person name="Sturgill D."/>
            <person name="Sutton G."/>
            <person name="Sutton G.G."/>
            <person name="Tao W."/>
            <person name="Teichmann S."/>
            <person name="Tobari Y.N."/>
            <person name="Tomimura Y."/>
            <person name="Tsolas J.M."/>
            <person name="Valente V.L."/>
            <person name="Venter E."/>
            <person name="Venter J.C."/>
            <person name="Vicario S."/>
            <person name="Vieira F.G."/>
            <person name="Vilella A.J."/>
            <person name="Villasante A."/>
            <person name="Walenz B."/>
            <person name="Wang J."/>
            <person name="Wasserman M."/>
            <person name="Watts T."/>
            <person name="Wilson D."/>
            <person name="Wilson R.K."/>
            <person name="Wing R.A."/>
            <person name="Wolfner M.F."/>
            <person name="Wong A."/>
            <person name="Wong G.K."/>
            <person name="Wu C.I."/>
            <person name="Wu G."/>
            <person name="Yamamoto D."/>
            <person name="Yang H.P."/>
            <person name="Yang S.P."/>
            <person name="Yorke J.A."/>
            <person name="Yoshida K."/>
            <person name="Zdobnov E."/>
            <person name="Zhang P."/>
            <person name="Zhang Y."/>
            <person name="Zimin A.V."/>
            <person name="Baldwin J."/>
            <person name="Abdouelleil A."/>
            <person name="Abdulkadir J."/>
            <person name="Abebe A."/>
            <person name="Abera B."/>
            <person name="Abreu J."/>
            <person name="Acer S.C."/>
            <person name="Aftuck L."/>
            <person name="Alexander A."/>
            <person name="An P."/>
            <person name="Anderson E."/>
            <person name="Anderson S."/>
            <person name="Arachi H."/>
            <person name="Azer M."/>
            <person name="Bachantsang P."/>
            <person name="Barry A."/>
            <person name="Bayul T."/>
            <person name="Berlin A."/>
            <person name="Bessette D."/>
            <person name="Bloom T."/>
            <person name="Blye J."/>
            <person name="Boguslavskiy L."/>
            <person name="Bonnet C."/>
            <person name="Boukhgalter B."/>
            <person name="Bourzgui I."/>
            <person name="Brown A."/>
            <person name="Cahill P."/>
            <person name="Channer S."/>
            <person name="Cheshatsang Y."/>
            <person name="Chuda L."/>
            <person name="Citroen M."/>
            <person name="Collymore A."/>
            <person name="Cooke P."/>
            <person name="Costello M."/>
            <person name="D'Aco K."/>
            <person name="Daza R."/>
            <person name="De Haan G."/>
            <person name="DeGray S."/>
            <person name="DeMaso C."/>
            <person name="Dhargay N."/>
            <person name="Dooley K."/>
            <person name="Dooley E."/>
            <person name="Doricent M."/>
            <person name="Dorje P."/>
            <person name="Dorjee K."/>
            <person name="Dupes A."/>
            <person name="Elong R."/>
            <person name="Falk J."/>
            <person name="Farina A."/>
            <person name="Faro S."/>
            <person name="Ferguson D."/>
            <person name="Fisher S."/>
            <person name="Foley C.D."/>
            <person name="Franke A."/>
            <person name="Friedrich D."/>
            <person name="Gadbois L."/>
            <person name="Gearin G."/>
            <person name="Gearin C.R."/>
            <person name="Giannoukos G."/>
            <person name="Goode T."/>
            <person name="Graham J."/>
            <person name="Grandbois E."/>
            <person name="Grewal S."/>
            <person name="Gyaltsen K."/>
            <person name="Hafez N."/>
            <person name="Hagos B."/>
            <person name="Hall J."/>
            <person name="Henson C."/>
            <person name="Hollinger A."/>
            <person name="Honan T."/>
            <person name="Huard M.D."/>
            <person name="Hughes L."/>
            <person name="Hurhula B."/>
            <person name="Husby M.E."/>
            <person name="Kamat A."/>
            <person name="Kanga B."/>
            <person name="Kashin S."/>
            <person name="Khazanovich D."/>
            <person name="Kisner P."/>
            <person name="Lance K."/>
            <person name="Lara M."/>
            <person name="Lee W."/>
            <person name="Lennon N."/>
            <person name="Letendre F."/>
            <person name="LeVine R."/>
            <person name="Lipovsky A."/>
            <person name="Liu X."/>
            <person name="Liu J."/>
            <person name="Liu S."/>
            <person name="Lokyitsang T."/>
            <person name="Lokyitsang Y."/>
            <person name="Lubonja R."/>
            <person name="Lui A."/>
            <person name="MacDonald P."/>
            <person name="Magnisalis V."/>
            <person name="Maru K."/>
            <person name="Matthews C."/>
            <person name="McCusker W."/>
            <person name="McDonough S."/>
            <person name="Mehta T."/>
            <person name="Meldrim J."/>
            <person name="Meneus L."/>
            <person name="Mihai O."/>
            <person name="Mihalev A."/>
            <person name="Mihova T."/>
            <person name="Mittelman R."/>
            <person name="Mlenga V."/>
            <person name="Montmayeur A."/>
            <person name="Mulrain L."/>
            <person name="Navidi A."/>
            <person name="Naylor J."/>
            <person name="Negash T."/>
            <person name="Nguyen T."/>
            <person name="Nguyen N."/>
            <person name="Nicol R."/>
            <person name="Norbu C."/>
            <person name="Norbu N."/>
            <person name="Novod N."/>
            <person name="O'Neill B."/>
            <person name="Osman S."/>
            <person name="Markiewicz E."/>
            <person name="Oyono O.L."/>
            <person name="Patti C."/>
            <person name="Phunkhang P."/>
            <person name="Pierre F."/>
            <person name="Priest M."/>
            <person name="Raghuraman S."/>
            <person name="Rege F."/>
            <person name="Reyes R."/>
            <person name="Rise C."/>
            <person name="Rogov P."/>
            <person name="Ross K."/>
            <person name="Ryan E."/>
            <person name="Settipalli S."/>
            <person name="Shea T."/>
            <person name="Sherpa N."/>
            <person name="Shi L."/>
            <person name="Shih D."/>
            <person name="Sparrow T."/>
            <person name="Spaulding J."/>
            <person name="Stalker J."/>
            <person name="Stange-Thomann N."/>
            <person name="Stavropoulos S."/>
            <person name="Stone C."/>
            <person name="Strader C."/>
            <person name="Tesfaye S."/>
            <person name="Thomson T."/>
            <person name="Thoulutsang Y."/>
            <person name="Thoulutsang D."/>
            <person name="Topham K."/>
            <person name="Topping I."/>
            <person name="Tsamla T."/>
            <person name="Vassiliev H."/>
            <person name="Vo A."/>
            <person name="Wangchuk T."/>
            <person name="Wangdi T."/>
            <person name="Weiand M."/>
            <person name="Wilkinson J."/>
            <person name="Wilson A."/>
            <person name="Yadav S."/>
            <person name="Young G."/>
            <person name="Yu Q."/>
            <person name="Zembek L."/>
            <person name="Zhong D."/>
            <person name="Zimmer A."/>
            <person name="Zwirko Z."/>
            <person name="Jaffe D.B."/>
            <person name="Alvarez P."/>
            <person name="Brockman W."/>
            <person name="Butler J."/>
            <person name="Chin C."/>
            <person name="Gnerre S."/>
            <person name="Grabherr M."/>
            <person name="Kleber M."/>
            <person name="Mauceli E."/>
            <person name="MacCallum I."/>
        </authorList>
    </citation>
    <scope>NUCLEOTIDE SEQUENCE [LARGE SCALE GENOMIC DNA]</scope>
    <source>
        <strain evidence="3">MSH-3 / Tucson 14011-0111.49</strain>
    </source>
</reference>
<feature type="compositionally biased region" description="Low complexity" evidence="1">
    <location>
        <begin position="883"/>
        <end position="898"/>
    </location>
</feature>
<proteinExistence type="predicted"/>
<keyword evidence="3" id="KW-1185">Reference proteome</keyword>
<feature type="compositionally biased region" description="Polar residues" evidence="1">
    <location>
        <begin position="234"/>
        <end position="254"/>
    </location>
</feature>
<feature type="region of interest" description="Disordered" evidence="1">
    <location>
        <begin position="883"/>
        <end position="966"/>
    </location>
</feature>
<dbReference type="PhylomeDB" id="B4H3R3"/>
<feature type="region of interest" description="Disordered" evidence="1">
    <location>
        <begin position="147"/>
        <end position="169"/>
    </location>
</feature>